<dbReference type="EMBL" id="UINC01140492">
    <property type="protein sequence ID" value="SVD27671.1"/>
    <property type="molecule type" value="Genomic_DNA"/>
</dbReference>
<dbReference type="AlphaFoldDB" id="A0A382U1Q3"/>
<name>A0A382U1Q3_9ZZZZ</name>
<feature type="non-terminal residue" evidence="2">
    <location>
        <position position="90"/>
    </location>
</feature>
<organism evidence="2">
    <name type="scientific">marine metagenome</name>
    <dbReference type="NCBI Taxonomy" id="408172"/>
    <lineage>
        <taxon>unclassified sequences</taxon>
        <taxon>metagenomes</taxon>
        <taxon>ecological metagenomes</taxon>
    </lineage>
</organism>
<gene>
    <name evidence="2" type="ORF">METZ01_LOCUS380525</name>
</gene>
<evidence type="ECO:0000313" key="2">
    <source>
        <dbReference type="EMBL" id="SVD27671.1"/>
    </source>
</evidence>
<sequence length="90" mass="10082">AKKGAGAPPLDRLGGFLRIKRQENHDTQRLGRPDARPKRQSLERSLPSQITWPEQVEANRRLLRSNNSSIAPHPSDEGTTNQLGRLLPQV</sequence>
<reference evidence="2" key="1">
    <citation type="submission" date="2018-05" db="EMBL/GenBank/DDBJ databases">
        <authorList>
            <person name="Lanie J.A."/>
            <person name="Ng W.-L."/>
            <person name="Kazmierczak K.M."/>
            <person name="Andrzejewski T.M."/>
            <person name="Davidsen T.M."/>
            <person name="Wayne K.J."/>
            <person name="Tettelin H."/>
            <person name="Glass J.I."/>
            <person name="Rusch D."/>
            <person name="Podicherti R."/>
            <person name="Tsui H.-C.T."/>
            <person name="Winkler M.E."/>
        </authorList>
    </citation>
    <scope>NUCLEOTIDE SEQUENCE</scope>
</reference>
<proteinExistence type="predicted"/>
<evidence type="ECO:0000256" key="1">
    <source>
        <dbReference type="SAM" id="MobiDB-lite"/>
    </source>
</evidence>
<accession>A0A382U1Q3</accession>
<feature type="region of interest" description="Disordered" evidence="1">
    <location>
        <begin position="1"/>
        <end position="90"/>
    </location>
</feature>
<feature type="non-terminal residue" evidence="2">
    <location>
        <position position="1"/>
    </location>
</feature>
<protein>
    <submittedName>
        <fullName evidence="2">Uncharacterized protein</fullName>
    </submittedName>
</protein>
<feature type="compositionally biased region" description="Basic and acidic residues" evidence="1">
    <location>
        <begin position="20"/>
        <end position="42"/>
    </location>
</feature>